<feature type="domain" description="Mos1 transposase HTH" evidence="1">
    <location>
        <begin position="8"/>
        <end position="54"/>
    </location>
</feature>
<dbReference type="Proteomes" id="UP000299102">
    <property type="component" value="Unassembled WGS sequence"/>
</dbReference>
<dbReference type="PANTHER" id="PTHR46060:SF2">
    <property type="entry name" value="HISTONE-LYSINE N-METHYLTRANSFERASE SETMAR"/>
    <property type="match status" value="1"/>
</dbReference>
<dbReference type="GO" id="GO:0046975">
    <property type="term" value="F:histone H3K36 methyltransferase activity"/>
    <property type="evidence" value="ECO:0007669"/>
    <property type="project" value="TreeGrafter"/>
</dbReference>
<dbReference type="InterPro" id="IPR041426">
    <property type="entry name" value="Mos1_HTH"/>
</dbReference>
<dbReference type="GO" id="GO:0000793">
    <property type="term" value="C:condensed chromosome"/>
    <property type="evidence" value="ECO:0007669"/>
    <property type="project" value="TreeGrafter"/>
</dbReference>
<dbReference type="Pfam" id="PF17906">
    <property type="entry name" value="HTH_48"/>
    <property type="match status" value="1"/>
</dbReference>
<dbReference type="GO" id="GO:0000014">
    <property type="term" value="F:single-stranded DNA endodeoxyribonuclease activity"/>
    <property type="evidence" value="ECO:0007669"/>
    <property type="project" value="TreeGrafter"/>
</dbReference>
<dbReference type="GO" id="GO:0044774">
    <property type="term" value="P:mitotic DNA integrity checkpoint signaling"/>
    <property type="evidence" value="ECO:0007669"/>
    <property type="project" value="TreeGrafter"/>
</dbReference>
<dbReference type="GO" id="GO:0003697">
    <property type="term" value="F:single-stranded DNA binding"/>
    <property type="evidence" value="ECO:0007669"/>
    <property type="project" value="TreeGrafter"/>
</dbReference>
<reference evidence="2 3" key="1">
    <citation type="journal article" date="2019" name="Commun. Biol.">
        <title>The bagworm genome reveals a unique fibroin gene that provides high tensile strength.</title>
        <authorList>
            <person name="Kono N."/>
            <person name="Nakamura H."/>
            <person name="Ohtoshi R."/>
            <person name="Tomita M."/>
            <person name="Numata K."/>
            <person name="Arakawa K."/>
        </authorList>
    </citation>
    <scope>NUCLEOTIDE SEQUENCE [LARGE SCALE GENOMIC DNA]</scope>
</reference>
<dbReference type="InterPro" id="IPR052709">
    <property type="entry name" value="Transposase-MT_Hybrid"/>
</dbReference>
<keyword evidence="2" id="KW-0489">Methyltransferase</keyword>
<proteinExistence type="predicted"/>
<keyword evidence="3" id="KW-1185">Reference proteome</keyword>
<organism evidence="2 3">
    <name type="scientific">Eumeta variegata</name>
    <name type="common">Bagworm moth</name>
    <name type="synonym">Eumeta japonica</name>
    <dbReference type="NCBI Taxonomy" id="151549"/>
    <lineage>
        <taxon>Eukaryota</taxon>
        <taxon>Metazoa</taxon>
        <taxon>Ecdysozoa</taxon>
        <taxon>Arthropoda</taxon>
        <taxon>Hexapoda</taxon>
        <taxon>Insecta</taxon>
        <taxon>Pterygota</taxon>
        <taxon>Neoptera</taxon>
        <taxon>Endopterygota</taxon>
        <taxon>Lepidoptera</taxon>
        <taxon>Glossata</taxon>
        <taxon>Ditrysia</taxon>
        <taxon>Tineoidea</taxon>
        <taxon>Psychidae</taxon>
        <taxon>Oiketicinae</taxon>
        <taxon>Eumeta</taxon>
    </lineage>
</organism>
<dbReference type="AlphaFoldDB" id="A0A4C2A3H0"/>
<protein>
    <submittedName>
        <fullName evidence="2">Histone-lysine N-methyltransferase SETMAR</fullName>
    </submittedName>
</protein>
<dbReference type="GO" id="GO:0006303">
    <property type="term" value="P:double-strand break repair via nonhomologous end joining"/>
    <property type="evidence" value="ECO:0007669"/>
    <property type="project" value="TreeGrafter"/>
</dbReference>
<gene>
    <name evidence="2" type="primary">SETMAR</name>
    <name evidence="2" type="ORF">EVAR_61264_1</name>
</gene>
<accession>A0A4C2A3H0</accession>
<dbReference type="GO" id="GO:0044547">
    <property type="term" value="F:DNA topoisomerase binding"/>
    <property type="evidence" value="ECO:0007669"/>
    <property type="project" value="TreeGrafter"/>
</dbReference>
<evidence type="ECO:0000313" key="2">
    <source>
        <dbReference type="EMBL" id="GBP93783.1"/>
    </source>
</evidence>
<evidence type="ECO:0000259" key="1">
    <source>
        <dbReference type="Pfam" id="PF17906"/>
    </source>
</evidence>
<dbReference type="GO" id="GO:0042800">
    <property type="term" value="F:histone H3K4 methyltransferase activity"/>
    <property type="evidence" value="ECO:0007669"/>
    <property type="project" value="TreeGrafter"/>
</dbReference>
<dbReference type="GO" id="GO:0003690">
    <property type="term" value="F:double-stranded DNA binding"/>
    <property type="evidence" value="ECO:0007669"/>
    <property type="project" value="TreeGrafter"/>
</dbReference>
<evidence type="ECO:0000313" key="3">
    <source>
        <dbReference type="Proteomes" id="UP000299102"/>
    </source>
</evidence>
<dbReference type="OrthoDB" id="8056049at2759"/>
<dbReference type="GO" id="GO:0032259">
    <property type="term" value="P:methylation"/>
    <property type="evidence" value="ECO:0007669"/>
    <property type="project" value="UniProtKB-KW"/>
</dbReference>
<name>A0A4C2A3H0_EUMVA</name>
<dbReference type="GO" id="GO:0000729">
    <property type="term" value="P:DNA double-strand break processing"/>
    <property type="evidence" value="ECO:0007669"/>
    <property type="project" value="TreeGrafter"/>
</dbReference>
<dbReference type="GO" id="GO:0031297">
    <property type="term" value="P:replication fork processing"/>
    <property type="evidence" value="ECO:0007669"/>
    <property type="project" value="TreeGrafter"/>
</dbReference>
<dbReference type="GO" id="GO:0035861">
    <property type="term" value="C:site of double-strand break"/>
    <property type="evidence" value="ECO:0007669"/>
    <property type="project" value="TreeGrafter"/>
</dbReference>
<sequence>MGESDVKIQYILKFYYKKGKICDISGKKNCDVYEPNAVSIRVARNWFKRLQSGNFDVKDEPRSGRPVTDKVDAILEKVEQDRHINSYDIAEELWMDVKTVLSHLRKPRYTKKLNT</sequence>
<dbReference type="GO" id="GO:0015074">
    <property type="term" value="P:DNA integration"/>
    <property type="evidence" value="ECO:0007669"/>
    <property type="project" value="TreeGrafter"/>
</dbReference>
<dbReference type="PANTHER" id="PTHR46060">
    <property type="entry name" value="MARINER MOS1 TRANSPOSASE-LIKE PROTEIN"/>
    <property type="match status" value="1"/>
</dbReference>
<dbReference type="GO" id="GO:0005634">
    <property type="term" value="C:nucleus"/>
    <property type="evidence" value="ECO:0007669"/>
    <property type="project" value="TreeGrafter"/>
</dbReference>
<keyword evidence="2" id="KW-0808">Transferase</keyword>
<dbReference type="EMBL" id="BGZK01002417">
    <property type="protein sequence ID" value="GBP93783.1"/>
    <property type="molecule type" value="Genomic_DNA"/>
</dbReference>
<dbReference type="Gene3D" id="1.10.10.1450">
    <property type="match status" value="1"/>
</dbReference>
<comment type="caution">
    <text evidence="2">The sequence shown here is derived from an EMBL/GenBank/DDBJ whole genome shotgun (WGS) entry which is preliminary data.</text>
</comment>